<reference evidence="1" key="2">
    <citation type="submission" date="2020-09" db="EMBL/GenBank/DDBJ databases">
        <authorList>
            <person name="Wu Z."/>
        </authorList>
    </citation>
    <scope>NUCLEOTIDE SEQUENCE</scope>
    <source>
        <strain evidence="1">SC17</strain>
    </source>
</reference>
<protein>
    <submittedName>
        <fullName evidence="1">Gluconate 2-dehydrogenase subunit 3 family protein</fullName>
    </submittedName>
</protein>
<comment type="caution">
    <text evidence="1">The sequence shown here is derived from an EMBL/GenBank/DDBJ whole genome shotgun (WGS) entry which is preliminary data.</text>
</comment>
<gene>
    <name evidence="1" type="ORF">ICJ84_12650</name>
</gene>
<dbReference type="Proteomes" id="UP000602057">
    <property type="component" value="Unassembled WGS sequence"/>
</dbReference>
<dbReference type="InterPro" id="IPR027056">
    <property type="entry name" value="Gluconate_2DH_su3"/>
</dbReference>
<evidence type="ECO:0000313" key="2">
    <source>
        <dbReference type="Proteomes" id="UP000602057"/>
    </source>
</evidence>
<evidence type="ECO:0000313" key="1">
    <source>
        <dbReference type="EMBL" id="MBD0836287.1"/>
    </source>
</evidence>
<reference evidence="1" key="1">
    <citation type="journal article" date="2013" name="Int. J. Syst. Evol. Microbiol.">
        <title>Aestuariibaculum suncheonense gen. nov., sp. nov., a marine bacterium of the family Flavobacteriaceae isolated from a tidal flat and emended descriptions of the genera Gaetbulibacter and Tamlana.</title>
        <authorList>
            <person name="Jeong S.H."/>
            <person name="Park M.S."/>
            <person name="Jin H.M."/>
            <person name="Lee K."/>
            <person name="Park W."/>
            <person name="Jeon C.O."/>
        </authorList>
    </citation>
    <scope>NUCLEOTIDE SEQUENCE</scope>
    <source>
        <strain evidence="1">SC17</strain>
    </source>
</reference>
<proteinExistence type="predicted"/>
<keyword evidence="2" id="KW-1185">Reference proteome</keyword>
<name>A0A8J6Q9P8_9FLAO</name>
<sequence length="200" mass="22762">MDRRQTLKTLGLGLGYAVAGPSIIQILASCEGGNKLNWKPLFLSESQGYVLQMIADVILPPDNLPAASAVNTSQFLDLILREVIDVEEQQQFLKGADIFDKHFEVLTGKDVLAGDKFDYKFVIANYFDIEDDESEKVLKMLGEPNRNNDDRYFLYKFLLFVRSYTLFTYSSSEALYDEVNKYNPYSPNFISCISEEEFGV</sequence>
<dbReference type="AlphaFoldDB" id="A0A8J6Q9P8"/>
<dbReference type="RefSeq" id="WP_188216785.1">
    <property type="nucleotide sequence ID" value="NZ_BAABGH010000002.1"/>
</dbReference>
<organism evidence="1 2">
    <name type="scientific">Aestuariibaculum suncheonense</name>
    <dbReference type="NCBI Taxonomy" id="1028745"/>
    <lineage>
        <taxon>Bacteria</taxon>
        <taxon>Pseudomonadati</taxon>
        <taxon>Bacteroidota</taxon>
        <taxon>Flavobacteriia</taxon>
        <taxon>Flavobacteriales</taxon>
        <taxon>Flavobacteriaceae</taxon>
    </lineage>
</organism>
<accession>A0A8J6Q9P8</accession>
<dbReference type="EMBL" id="JACVXC010000005">
    <property type="protein sequence ID" value="MBD0836287.1"/>
    <property type="molecule type" value="Genomic_DNA"/>
</dbReference>
<dbReference type="PROSITE" id="PS51257">
    <property type="entry name" value="PROKAR_LIPOPROTEIN"/>
    <property type="match status" value="1"/>
</dbReference>
<dbReference type="Pfam" id="PF13618">
    <property type="entry name" value="Gluconate_2-dh3"/>
    <property type="match status" value="1"/>
</dbReference>